<comment type="similarity">
    <text evidence="2">Belongs to the purine-cytosine permease (2.A.39) family.</text>
</comment>
<keyword evidence="9" id="KW-1185">Reference proteome</keyword>
<comment type="caution">
    <text evidence="8">The sequence shown here is derived from an EMBL/GenBank/DDBJ whole genome shotgun (WGS) entry which is preliminary data.</text>
</comment>
<keyword evidence="4 7" id="KW-1133">Transmembrane helix</keyword>
<accession>A0A8H6P081</accession>
<feature type="transmembrane region" description="Helical" evidence="7">
    <location>
        <begin position="490"/>
        <end position="509"/>
    </location>
</feature>
<feature type="transmembrane region" description="Helical" evidence="7">
    <location>
        <begin position="341"/>
        <end position="369"/>
    </location>
</feature>
<feature type="transmembrane region" description="Helical" evidence="7">
    <location>
        <begin position="76"/>
        <end position="97"/>
    </location>
</feature>
<evidence type="ECO:0000256" key="5">
    <source>
        <dbReference type="ARBA" id="ARBA00023136"/>
    </source>
</evidence>
<evidence type="ECO:0000256" key="7">
    <source>
        <dbReference type="SAM" id="Phobius"/>
    </source>
</evidence>
<name>A0A8H6P081_9PEZI</name>
<feature type="transmembrane region" description="Helical" evidence="7">
    <location>
        <begin position="118"/>
        <end position="138"/>
    </location>
</feature>
<reference evidence="8" key="1">
    <citation type="journal article" date="2020" name="Phytopathology">
        <title>Genome Sequence Resources of Colletotrichum truncatum, C. plurivorum, C. musicola, and C. sojae: Four Species Pathogenic to Soybean (Glycine max).</title>
        <authorList>
            <person name="Rogerio F."/>
            <person name="Boufleur T.R."/>
            <person name="Ciampi-Guillardi M."/>
            <person name="Sukno S.A."/>
            <person name="Thon M.R."/>
            <person name="Massola Junior N.S."/>
            <person name="Baroncelli R."/>
        </authorList>
    </citation>
    <scope>NUCLEOTIDE SEQUENCE</scope>
    <source>
        <strain evidence="8">LFN0074</strain>
    </source>
</reference>
<feature type="transmembrane region" description="Helical" evidence="7">
    <location>
        <begin position="246"/>
        <end position="266"/>
    </location>
</feature>
<dbReference type="Proteomes" id="UP000639643">
    <property type="component" value="Unassembled WGS sequence"/>
</dbReference>
<evidence type="ECO:0000256" key="2">
    <source>
        <dbReference type="ARBA" id="ARBA00008974"/>
    </source>
</evidence>
<evidence type="ECO:0000256" key="3">
    <source>
        <dbReference type="ARBA" id="ARBA00022692"/>
    </source>
</evidence>
<feature type="transmembrane region" description="Helical" evidence="7">
    <location>
        <begin position="175"/>
        <end position="193"/>
    </location>
</feature>
<dbReference type="Gene3D" id="1.10.4160.10">
    <property type="entry name" value="Hydantoin permease"/>
    <property type="match status" value="1"/>
</dbReference>
<feature type="transmembrane region" description="Helical" evidence="7">
    <location>
        <begin position="286"/>
        <end position="311"/>
    </location>
</feature>
<comment type="subcellular location">
    <subcellularLocation>
        <location evidence="1">Membrane</location>
        <topology evidence="1">Multi-pass membrane protein</topology>
    </subcellularLocation>
</comment>
<evidence type="ECO:0000256" key="1">
    <source>
        <dbReference type="ARBA" id="ARBA00004141"/>
    </source>
</evidence>
<dbReference type="Pfam" id="PF02133">
    <property type="entry name" value="Transp_cyt_pur"/>
    <property type="match status" value="1"/>
</dbReference>
<dbReference type="EMBL" id="WIGM01000001">
    <property type="protein sequence ID" value="KAF6845508.1"/>
    <property type="molecule type" value="Genomic_DNA"/>
</dbReference>
<feature type="transmembrane region" description="Helical" evidence="7">
    <location>
        <begin position="404"/>
        <end position="428"/>
    </location>
</feature>
<dbReference type="PANTHER" id="PTHR30618">
    <property type="entry name" value="NCS1 FAMILY PURINE/PYRIMIDINE TRANSPORTER"/>
    <property type="match status" value="1"/>
</dbReference>
<dbReference type="PANTHER" id="PTHR30618:SF15">
    <property type="entry name" value="NICOTINAMIDE RIBOSIDE TRANSPORTER 1-RELATED"/>
    <property type="match status" value="1"/>
</dbReference>
<keyword evidence="3 7" id="KW-0812">Transmembrane</keyword>
<evidence type="ECO:0000313" key="8">
    <source>
        <dbReference type="EMBL" id="KAF6845508.1"/>
    </source>
</evidence>
<evidence type="ECO:0000313" key="9">
    <source>
        <dbReference type="Proteomes" id="UP000639643"/>
    </source>
</evidence>
<feature type="transmembrane region" description="Helical" evidence="7">
    <location>
        <begin position="449"/>
        <end position="470"/>
    </location>
</feature>
<feature type="transmembrane region" description="Helical" evidence="7">
    <location>
        <begin position="200"/>
        <end position="220"/>
    </location>
</feature>
<keyword evidence="5 7" id="KW-0472">Membrane</keyword>
<dbReference type="GO" id="GO:0015205">
    <property type="term" value="F:nucleobase transmembrane transporter activity"/>
    <property type="evidence" value="ECO:0007669"/>
    <property type="project" value="TreeGrafter"/>
</dbReference>
<protein>
    <submittedName>
        <fullName evidence="8">NCS1 nucleoside transporter</fullName>
    </submittedName>
</protein>
<sequence>MTTTTRLFSQLLWRIEVTRDTDTDVDIYVNKDTRPLPPSRRTYGPREFVGLWMVTGSFNVGGWTTGSSLISLGLNVWQSMIAIIIAHTFVGFVCIAGGHPGAKWHIGFPLWMKQNWGIWGYLFPMSIRVFLSFVWTATNTWYGSQCLKVLLTCIWPTFLDLDAELADGAMRVYDLVAFTLYFLLCLPLIWFSPENYRKPFLIASTTVATTVFVLLIRSVVRAQGGGALLQDVSAVSGVKPARGGDLGWAFVTAVTANIGGIATHMWSQSDYTRYARKPGDQVLAQLIMLPLGTIIVACAGIICTSCAATMYPEEGKRLWQPYAFLDAVRRHESTPGARAGVALASIAFVLSQFGMVVASNCVVAGIDLAALMPRWFTVRRGGYFTVAFVFVMQPWSLLNSASSFLTVVGSFNVFLGLLMGIMFADYFLVRGRTMKLTDLYGDSPRSIYWYARGWNWRAAAAWPLSAWLFVPGLVQRAVAPGESWAGWTRLYQLSWFVGCLTSGTIYLALDYFWPMPDRRAVDDADYFGTFGDALVLRGMAMTDPERSSVGGSISMAVAVSAAADEKKNKQPGASGENVKALDAI</sequence>
<evidence type="ECO:0000256" key="6">
    <source>
        <dbReference type="SAM" id="MobiDB-lite"/>
    </source>
</evidence>
<feature type="region of interest" description="Disordered" evidence="6">
    <location>
        <begin position="564"/>
        <end position="584"/>
    </location>
</feature>
<feature type="transmembrane region" description="Helical" evidence="7">
    <location>
        <begin position="48"/>
        <end position="70"/>
    </location>
</feature>
<dbReference type="InterPro" id="IPR045225">
    <property type="entry name" value="Uracil/uridine/allantoin_perm"/>
</dbReference>
<dbReference type="GO" id="GO:0005886">
    <property type="term" value="C:plasma membrane"/>
    <property type="evidence" value="ECO:0007669"/>
    <property type="project" value="TreeGrafter"/>
</dbReference>
<feature type="transmembrane region" description="Helical" evidence="7">
    <location>
        <begin position="381"/>
        <end position="398"/>
    </location>
</feature>
<gene>
    <name evidence="8" type="ORF">CMUS01_00083</name>
</gene>
<organism evidence="8 9">
    <name type="scientific">Colletotrichum musicola</name>
    <dbReference type="NCBI Taxonomy" id="2175873"/>
    <lineage>
        <taxon>Eukaryota</taxon>
        <taxon>Fungi</taxon>
        <taxon>Dikarya</taxon>
        <taxon>Ascomycota</taxon>
        <taxon>Pezizomycotina</taxon>
        <taxon>Sordariomycetes</taxon>
        <taxon>Hypocreomycetidae</taxon>
        <taxon>Glomerellales</taxon>
        <taxon>Glomerellaceae</taxon>
        <taxon>Colletotrichum</taxon>
        <taxon>Colletotrichum orchidearum species complex</taxon>
    </lineage>
</organism>
<evidence type="ECO:0000256" key="4">
    <source>
        <dbReference type="ARBA" id="ARBA00022989"/>
    </source>
</evidence>
<dbReference type="AlphaFoldDB" id="A0A8H6P081"/>
<dbReference type="InterPro" id="IPR001248">
    <property type="entry name" value="Pur-cyt_permease"/>
</dbReference>
<dbReference type="OrthoDB" id="2018619at2759"/>
<proteinExistence type="inferred from homology"/>